<dbReference type="PANTHER" id="PTHR33112:SF16">
    <property type="entry name" value="HETEROKARYON INCOMPATIBILITY DOMAIN-CONTAINING PROTEIN"/>
    <property type="match status" value="1"/>
</dbReference>
<evidence type="ECO:0000259" key="2">
    <source>
        <dbReference type="Pfam" id="PF06985"/>
    </source>
</evidence>
<dbReference type="PANTHER" id="PTHR33112">
    <property type="entry name" value="DOMAIN PROTEIN, PUTATIVE-RELATED"/>
    <property type="match status" value="1"/>
</dbReference>
<dbReference type="AlphaFoldDB" id="A0A178ZM30"/>
<evidence type="ECO:0000256" key="1">
    <source>
        <dbReference type="SAM" id="MobiDB-lite"/>
    </source>
</evidence>
<accession>A0A178ZM30</accession>
<dbReference type="Proteomes" id="UP000078343">
    <property type="component" value="Unassembled WGS sequence"/>
</dbReference>
<reference evidence="3 4" key="1">
    <citation type="submission" date="2016-04" db="EMBL/GenBank/DDBJ databases">
        <title>Draft genome of Fonsecaea erecta CBS 125763.</title>
        <authorList>
            <person name="Weiss V.A."/>
            <person name="Vicente V.A."/>
            <person name="Raittz R.T."/>
            <person name="Moreno L.F."/>
            <person name="De Souza E.M."/>
            <person name="Pedrosa F.O."/>
            <person name="Steffens M.B."/>
            <person name="Faoro H."/>
            <person name="Tadra-Sfeir M.Z."/>
            <person name="Najafzadeh M.J."/>
            <person name="Felipe M.S."/>
            <person name="Teixeira M."/>
            <person name="Sun J."/>
            <person name="Xi L."/>
            <person name="Gomes R."/>
            <person name="De Azevedo C.M."/>
            <person name="Salgado C.G."/>
            <person name="Da Silva M.B."/>
            <person name="Nascimento M.F."/>
            <person name="Queiroz-Telles F."/>
            <person name="Attili D.S."/>
            <person name="Gorbushina A."/>
        </authorList>
    </citation>
    <scope>NUCLEOTIDE SEQUENCE [LARGE SCALE GENOMIC DNA]</scope>
    <source>
        <strain evidence="3 4">CBS 125763</strain>
    </source>
</reference>
<feature type="region of interest" description="Disordered" evidence="1">
    <location>
        <begin position="534"/>
        <end position="553"/>
    </location>
</feature>
<feature type="compositionally biased region" description="Basic and acidic residues" evidence="1">
    <location>
        <begin position="543"/>
        <end position="553"/>
    </location>
</feature>
<dbReference type="InterPro" id="IPR010730">
    <property type="entry name" value="HET"/>
</dbReference>
<keyword evidence="4" id="KW-1185">Reference proteome</keyword>
<dbReference type="EMBL" id="LVYI01000004">
    <property type="protein sequence ID" value="OAP60541.1"/>
    <property type="molecule type" value="Genomic_DNA"/>
</dbReference>
<feature type="domain" description="Heterokaryon incompatibility" evidence="2">
    <location>
        <begin position="285"/>
        <end position="488"/>
    </location>
</feature>
<protein>
    <recommendedName>
        <fullName evidence="2">Heterokaryon incompatibility domain-containing protein</fullName>
    </recommendedName>
</protein>
<dbReference type="GeneID" id="30009711"/>
<dbReference type="STRING" id="1367422.A0A178ZM30"/>
<name>A0A178ZM30_9EURO</name>
<evidence type="ECO:0000313" key="4">
    <source>
        <dbReference type="Proteomes" id="UP000078343"/>
    </source>
</evidence>
<comment type="caution">
    <text evidence="3">The sequence shown here is derived from an EMBL/GenBank/DDBJ whole genome shotgun (WGS) entry which is preliminary data.</text>
</comment>
<evidence type="ECO:0000313" key="3">
    <source>
        <dbReference type="EMBL" id="OAP60541.1"/>
    </source>
</evidence>
<gene>
    <name evidence="3" type="ORF">AYL99_05543</name>
</gene>
<organism evidence="3 4">
    <name type="scientific">Fonsecaea erecta</name>
    <dbReference type="NCBI Taxonomy" id="1367422"/>
    <lineage>
        <taxon>Eukaryota</taxon>
        <taxon>Fungi</taxon>
        <taxon>Dikarya</taxon>
        <taxon>Ascomycota</taxon>
        <taxon>Pezizomycotina</taxon>
        <taxon>Eurotiomycetes</taxon>
        <taxon>Chaetothyriomycetidae</taxon>
        <taxon>Chaetothyriales</taxon>
        <taxon>Herpotrichiellaceae</taxon>
        <taxon>Fonsecaea</taxon>
    </lineage>
</organism>
<dbReference type="RefSeq" id="XP_018693908.1">
    <property type="nucleotide sequence ID" value="XM_018837055.1"/>
</dbReference>
<proteinExistence type="predicted"/>
<dbReference type="OrthoDB" id="5125733at2759"/>
<dbReference type="Pfam" id="PF06985">
    <property type="entry name" value="HET"/>
    <property type="match status" value="1"/>
</dbReference>
<sequence>MLCDVCDKIPFADLPSEEQDAIPHHPSLDALQASYQSCDICTLIWWAAGCSLVDVGGMVAFRPGVKYPSGRKIMTRETEGNYSPLAGLRALENGASMFDTSGPEPDFREPVFVNPRERFPKDDESSRKIRPWLFGSWYKSPFTNKPLQLIGLGVRLGTGPSIEEAVGNNDKDVRIRGTFIRIRTDDGIFTLSFNETSSMLTIPSQDSDLARTVPGRLRTNDQGSAIAIQRIKNWLKDCNEGHICNRSHSCADTPASPPLPTRILDVNGQGNTIRLVETDGRRGRYVALSHCWGVSHRITTTKKTYADHCKGIPLEELPATFQQAVTITRELGIPYLWIDSLCIIQDDDSDWEMEASRMGIVYFASYLTLSAMGSADDSSGCYRDASKPIEVSSSRPWISTDTLSTGRRCIPLVAPLLVDYAGEGVTCRTFTSLFGMRGNRKSRVYLTGEWMPSSLKQSPRIYVVGSFGASVQPLKHEPLNKRGWTLQERLLSPRTLHFGTEELYWECEQYVLAEDGALLQREFPTLSKVVKSRPGSNFPAKGSDSKTHDEEHKHQNSWPNIWLSLIEEYTSRDLTRDQDKLPALSGIASTVGGLTKDDYLAGLWRNDLLQNLSWSVETFEPTHQCDDPEHDAAMPPATKSEVKYPSKYRAPSWSWASLDGKVTFQPLDHKNLKARCICAHVDIAGRDQYGRVKQGWITLEAPLYLLQALVPDAKYHKLHPFSTEVGFFVAGDMGKAALYGRGSVTFDDQPYFPSFALMLDNENGLVLRAKQPWEFVRIGTVRFWSMRRGVDGDDSSNIVDVNESRYSAAESTALSVAKGTAQKTTIY</sequence>